<evidence type="ECO:0000256" key="13">
    <source>
        <dbReference type="ARBA" id="ARBA00023242"/>
    </source>
</evidence>
<evidence type="ECO:0000256" key="11">
    <source>
        <dbReference type="ARBA" id="ARBA00022729"/>
    </source>
</evidence>
<comment type="subcellular location">
    <subcellularLocation>
        <location evidence="3">Cytoplasm</location>
    </subcellularLocation>
    <subcellularLocation>
        <location evidence="2">Nucleus</location>
    </subcellularLocation>
    <subcellularLocation>
        <location evidence="4">Secreted</location>
    </subcellularLocation>
</comment>
<evidence type="ECO:0000256" key="2">
    <source>
        <dbReference type="ARBA" id="ARBA00004123"/>
    </source>
</evidence>
<dbReference type="InterPro" id="IPR026802">
    <property type="entry name" value="Odam"/>
</dbReference>
<evidence type="ECO:0000256" key="10">
    <source>
        <dbReference type="ARBA" id="ARBA00022591"/>
    </source>
</evidence>
<dbReference type="OrthoDB" id="9889202at2759"/>
<keyword evidence="13" id="KW-0539">Nucleus</keyword>
<keyword evidence="9" id="KW-0964">Secreted</keyword>
<dbReference type="Proteomes" id="UP000228934">
    <property type="component" value="Unassembled WGS sequence"/>
</dbReference>
<evidence type="ECO:0000256" key="6">
    <source>
        <dbReference type="ARBA" id="ARBA00011457"/>
    </source>
</evidence>
<evidence type="ECO:0000256" key="9">
    <source>
        <dbReference type="ARBA" id="ARBA00022525"/>
    </source>
</evidence>
<reference evidence="16" key="1">
    <citation type="journal article" date="2017" name="Nat. Commun.">
        <title>The North American bullfrog draft genome provides insight into hormonal regulation of long noncoding RNA.</title>
        <authorList>
            <person name="Hammond S.A."/>
            <person name="Warren R.L."/>
            <person name="Vandervalk B.P."/>
            <person name="Kucuk E."/>
            <person name="Khan H."/>
            <person name="Gibb E.A."/>
            <person name="Pandoh P."/>
            <person name="Kirk H."/>
            <person name="Zhao Y."/>
            <person name="Jones M."/>
            <person name="Mungall A.J."/>
            <person name="Coope R."/>
            <person name="Pleasance S."/>
            <person name="Moore R.A."/>
            <person name="Holt R.A."/>
            <person name="Round J.M."/>
            <person name="Ohora S."/>
            <person name="Walle B.V."/>
            <person name="Veldhoen N."/>
            <person name="Helbing C.C."/>
            <person name="Birol I."/>
        </authorList>
    </citation>
    <scope>NUCLEOTIDE SEQUENCE [LARGE SCALE GENOMIC DNA]</scope>
</reference>
<accession>A0A2G9SG52</accession>
<organism evidence="15 16">
    <name type="scientific">Aquarana catesbeiana</name>
    <name type="common">American bullfrog</name>
    <name type="synonym">Rana catesbeiana</name>
    <dbReference type="NCBI Taxonomy" id="8400"/>
    <lineage>
        <taxon>Eukaryota</taxon>
        <taxon>Metazoa</taxon>
        <taxon>Chordata</taxon>
        <taxon>Craniata</taxon>
        <taxon>Vertebrata</taxon>
        <taxon>Euteleostomi</taxon>
        <taxon>Amphibia</taxon>
        <taxon>Batrachia</taxon>
        <taxon>Anura</taxon>
        <taxon>Neobatrachia</taxon>
        <taxon>Ranoidea</taxon>
        <taxon>Ranidae</taxon>
        <taxon>Aquarana</taxon>
    </lineage>
</organism>
<protein>
    <recommendedName>
        <fullName evidence="7">Odontogenic ameloblast-associated protein</fullName>
    </recommendedName>
    <alternativeName>
        <fullName evidence="14">Apin</fullName>
    </alternativeName>
</protein>
<comment type="subunit">
    <text evidence="6">Interacts (via C-terminus) with ARHGEF5.</text>
</comment>
<dbReference type="Pfam" id="PF15424">
    <property type="entry name" value="ODAM"/>
    <property type="match status" value="1"/>
</dbReference>
<name>A0A2G9SG52_AQUCT</name>
<gene>
    <name evidence="15" type="ORF">AB205_0099130</name>
</gene>
<sequence>GGAMNVLFPGIYQPQLQQKIAGLPQIPFGTRTGLAAQLPNQVVVPNVGTQSQLLDPTSQNQQKPNQVMSYVVSYGMPQKQGQMPVFSLYPAQPPVPALPKQIGNQPTMEETFGCFVPQINGDVIRPPGGLQLATKSPVDYLVFDQDPTTVPDYKENKVTPEVMKTP</sequence>
<evidence type="ECO:0000313" key="16">
    <source>
        <dbReference type="Proteomes" id="UP000228934"/>
    </source>
</evidence>
<dbReference type="GO" id="GO:0005737">
    <property type="term" value="C:cytoplasm"/>
    <property type="evidence" value="ECO:0007669"/>
    <property type="project" value="UniProtKB-SubCell"/>
</dbReference>
<comment type="function">
    <text evidence="1">Tooth-associated epithelia protein that probably plays a role in odontogenesis, the complex process that results in the initiation and generation of the tooth. May be incorporated in the enamel matrix at the end of mineralization process. Involved in the induction of RHOA activity via interaction with ARHGEF and expression of downstream factors such as ROCK. Plays a role in attachment of the junctional epithelium to the tooth surface.</text>
</comment>
<keyword evidence="8" id="KW-0963">Cytoplasm</keyword>
<evidence type="ECO:0000313" key="15">
    <source>
        <dbReference type="EMBL" id="PIO38483.1"/>
    </source>
</evidence>
<dbReference type="EMBL" id="KV924740">
    <property type="protein sequence ID" value="PIO38483.1"/>
    <property type="molecule type" value="Genomic_DNA"/>
</dbReference>
<dbReference type="GO" id="GO:0031214">
    <property type="term" value="P:biomineral tissue development"/>
    <property type="evidence" value="ECO:0007669"/>
    <property type="project" value="UniProtKB-KW"/>
</dbReference>
<dbReference type="GO" id="GO:0042475">
    <property type="term" value="P:odontogenesis of dentin-containing tooth"/>
    <property type="evidence" value="ECO:0007669"/>
    <property type="project" value="TreeGrafter"/>
</dbReference>
<evidence type="ECO:0000256" key="3">
    <source>
        <dbReference type="ARBA" id="ARBA00004496"/>
    </source>
</evidence>
<keyword evidence="16" id="KW-1185">Reference proteome</keyword>
<keyword evidence="11" id="KW-0732">Signal</keyword>
<dbReference type="AlphaFoldDB" id="A0A2G9SG52"/>
<keyword evidence="10" id="KW-0091">Biomineralization</keyword>
<dbReference type="GO" id="GO:0005576">
    <property type="term" value="C:extracellular region"/>
    <property type="evidence" value="ECO:0007669"/>
    <property type="project" value="UniProtKB-SubCell"/>
</dbReference>
<dbReference type="GO" id="GO:0005634">
    <property type="term" value="C:nucleus"/>
    <property type="evidence" value="ECO:0007669"/>
    <property type="project" value="UniProtKB-SubCell"/>
</dbReference>
<evidence type="ECO:0000256" key="1">
    <source>
        <dbReference type="ARBA" id="ARBA00002615"/>
    </source>
</evidence>
<evidence type="ECO:0000256" key="7">
    <source>
        <dbReference type="ARBA" id="ARBA00017762"/>
    </source>
</evidence>
<evidence type="ECO:0000256" key="12">
    <source>
        <dbReference type="ARBA" id="ARBA00023180"/>
    </source>
</evidence>
<evidence type="ECO:0000256" key="5">
    <source>
        <dbReference type="ARBA" id="ARBA00009134"/>
    </source>
</evidence>
<proteinExistence type="inferred from homology"/>
<keyword evidence="12" id="KW-0325">Glycoprotein</keyword>
<feature type="non-terminal residue" evidence="15">
    <location>
        <position position="1"/>
    </location>
</feature>
<evidence type="ECO:0000256" key="14">
    <source>
        <dbReference type="ARBA" id="ARBA00030324"/>
    </source>
</evidence>
<evidence type="ECO:0000256" key="8">
    <source>
        <dbReference type="ARBA" id="ARBA00022490"/>
    </source>
</evidence>
<comment type="similarity">
    <text evidence="5">Belongs to the ODAM family.</text>
</comment>
<evidence type="ECO:0000256" key="4">
    <source>
        <dbReference type="ARBA" id="ARBA00004613"/>
    </source>
</evidence>
<dbReference type="PANTHER" id="PTHR16237:SF3">
    <property type="entry name" value="ODONTOGENIC AMELOBLAST-ASSOCIATED PROTEIN"/>
    <property type="match status" value="1"/>
</dbReference>
<dbReference type="PANTHER" id="PTHR16237">
    <property type="entry name" value="ODONTOGENIC AMELOBLAST-ASSOCIATED PROTEIN"/>
    <property type="match status" value="1"/>
</dbReference>